<evidence type="ECO:0000256" key="5">
    <source>
        <dbReference type="ARBA" id="ARBA00023274"/>
    </source>
</evidence>
<protein>
    <recommendedName>
        <fullName evidence="6">Large ribosomal subunit protein uL18m</fullName>
    </recommendedName>
    <alternativeName>
        <fullName evidence="7">39S ribosomal protein L18, mitochondrial</fullName>
    </alternativeName>
</protein>
<dbReference type="KEGG" id="btab:109038725"/>
<evidence type="ECO:0000256" key="3">
    <source>
        <dbReference type="ARBA" id="ARBA00022980"/>
    </source>
</evidence>
<keyword evidence="4" id="KW-0496">Mitochondrion</keyword>
<evidence type="ECO:0000313" key="9">
    <source>
        <dbReference type="Proteomes" id="UP001152759"/>
    </source>
</evidence>
<dbReference type="InterPro" id="IPR005484">
    <property type="entry name" value="Ribosomal_uL18_bac/plant/anim"/>
</dbReference>
<evidence type="ECO:0000256" key="7">
    <source>
        <dbReference type="ARBA" id="ARBA00082661"/>
    </source>
</evidence>
<proteinExistence type="inferred from homology"/>
<comment type="subcellular location">
    <subcellularLocation>
        <location evidence="1">Mitochondrion</location>
    </subcellularLocation>
</comment>
<keyword evidence="9" id="KW-1185">Reference proteome</keyword>
<keyword evidence="5" id="KW-0687">Ribonucleoprotein</keyword>
<gene>
    <name evidence="8" type="ORF">BEMITA_LOCUS9897</name>
</gene>
<dbReference type="GO" id="GO:0003735">
    <property type="term" value="F:structural constituent of ribosome"/>
    <property type="evidence" value="ECO:0007669"/>
    <property type="project" value="InterPro"/>
</dbReference>
<evidence type="ECO:0000256" key="1">
    <source>
        <dbReference type="ARBA" id="ARBA00004173"/>
    </source>
</evidence>
<dbReference type="GO" id="GO:0005840">
    <property type="term" value="C:ribosome"/>
    <property type="evidence" value="ECO:0007669"/>
    <property type="project" value="UniProtKB-KW"/>
</dbReference>
<dbReference type="PANTHER" id="PTHR12899">
    <property type="entry name" value="39S RIBOSOMAL PROTEIN L18, MITOCHONDRIAL"/>
    <property type="match status" value="1"/>
</dbReference>
<dbReference type="PANTHER" id="PTHR12899:SF3">
    <property type="entry name" value="LARGE RIBOSOMAL SUBUNIT PROTEIN UL18M"/>
    <property type="match status" value="1"/>
</dbReference>
<dbReference type="EMBL" id="OU963867">
    <property type="protein sequence ID" value="CAH0391259.1"/>
    <property type="molecule type" value="Genomic_DNA"/>
</dbReference>
<evidence type="ECO:0000256" key="6">
    <source>
        <dbReference type="ARBA" id="ARBA00069051"/>
    </source>
</evidence>
<name>A0A9P0AC84_BEMTA</name>
<comment type="similarity">
    <text evidence="2">Belongs to the universal ribosomal protein uL18 family.</text>
</comment>
<dbReference type="GO" id="GO:0006412">
    <property type="term" value="P:translation"/>
    <property type="evidence" value="ECO:0007669"/>
    <property type="project" value="InterPro"/>
</dbReference>
<dbReference type="GO" id="GO:1990904">
    <property type="term" value="C:ribonucleoprotein complex"/>
    <property type="evidence" value="ECO:0007669"/>
    <property type="project" value="UniProtKB-KW"/>
</dbReference>
<accession>A0A9P0AC84</accession>
<dbReference type="InterPro" id="IPR036967">
    <property type="entry name" value="Ribosomal_uS11_sf"/>
</dbReference>
<evidence type="ECO:0000256" key="4">
    <source>
        <dbReference type="ARBA" id="ARBA00023128"/>
    </source>
</evidence>
<reference evidence="8" key="1">
    <citation type="submission" date="2021-12" db="EMBL/GenBank/DDBJ databases">
        <authorList>
            <person name="King R."/>
        </authorList>
    </citation>
    <scope>NUCLEOTIDE SEQUENCE</scope>
</reference>
<organism evidence="8 9">
    <name type="scientific">Bemisia tabaci</name>
    <name type="common">Sweetpotato whitefly</name>
    <name type="synonym">Aleurodes tabaci</name>
    <dbReference type="NCBI Taxonomy" id="7038"/>
    <lineage>
        <taxon>Eukaryota</taxon>
        <taxon>Metazoa</taxon>
        <taxon>Ecdysozoa</taxon>
        <taxon>Arthropoda</taxon>
        <taxon>Hexapoda</taxon>
        <taxon>Insecta</taxon>
        <taxon>Pterygota</taxon>
        <taxon>Neoptera</taxon>
        <taxon>Paraneoptera</taxon>
        <taxon>Hemiptera</taxon>
        <taxon>Sternorrhyncha</taxon>
        <taxon>Aleyrodoidea</taxon>
        <taxon>Aleyrodidae</taxon>
        <taxon>Aleyrodinae</taxon>
        <taxon>Bemisia</taxon>
    </lineage>
</organism>
<dbReference type="FunFam" id="3.30.420.80:FF:000005">
    <property type="entry name" value="39S ribosomal protein L18, mitochondrial"/>
    <property type="match status" value="1"/>
</dbReference>
<dbReference type="Proteomes" id="UP001152759">
    <property type="component" value="Chromosome 6"/>
</dbReference>
<keyword evidence="3" id="KW-0689">Ribosomal protein</keyword>
<dbReference type="Gene3D" id="3.30.420.80">
    <property type="entry name" value="Ribosomal protein S11"/>
    <property type="match status" value="1"/>
</dbReference>
<dbReference type="AlphaFoldDB" id="A0A9P0AC84"/>
<evidence type="ECO:0000313" key="8">
    <source>
        <dbReference type="EMBL" id="CAH0391259.1"/>
    </source>
</evidence>
<dbReference type="GO" id="GO:0008097">
    <property type="term" value="F:5S rRNA binding"/>
    <property type="evidence" value="ECO:0007669"/>
    <property type="project" value="TreeGrafter"/>
</dbReference>
<dbReference type="InterPro" id="IPR057268">
    <property type="entry name" value="Ribosomal_L18"/>
</dbReference>
<dbReference type="GO" id="GO:0005743">
    <property type="term" value="C:mitochondrial inner membrane"/>
    <property type="evidence" value="ECO:0007669"/>
    <property type="project" value="UniProtKB-ARBA"/>
</dbReference>
<dbReference type="CDD" id="cd00432">
    <property type="entry name" value="Ribosomal_L18_L5e"/>
    <property type="match status" value="1"/>
</dbReference>
<evidence type="ECO:0000256" key="2">
    <source>
        <dbReference type="ARBA" id="ARBA00007116"/>
    </source>
</evidence>
<dbReference type="SUPFAM" id="SSF53137">
    <property type="entry name" value="Translational machinery components"/>
    <property type="match status" value="1"/>
</dbReference>
<sequence>MNFFPSVLRYSVHSRPLEKLITPIVGAQKVLHIFAASVKTPPTYSEEEVPKFISPIFTNRNPRNLERLTIGDKPEGWNFEKPGRRCWNRLEITESSRYVTARVVHHSGRVVLSASTAEWPLKKRLHSYLDQIAYETLGKVFAIRCLECGIDSMLWPSEAPPGGKLDSLLTTLKNSGINLDELPQYKDVSVMAKTRPDKPGEPEE</sequence>